<dbReference type="PROSITE" id="PS51063">
    <property type="entry name" value="HTH_CRP_2"/>
    <property type="match status" value="1"/>
</dbReference>
<dbReference type="InterPro" id="IPR050397">
    <property type="entry name" value="Env_Response_Regulators"/>
</dbReference>
<keyword evidence="2" id="KW-0238">DNA-binding</keyword>
<dbReference type="AlphaFoldDB" id="A0A523QJZ0"/>
<gene>
    <name evidence="6" type="ORF">E3J95_03205</name>
</gene>
<keyword evidence="1" id="KW-0805">Transcription regulation</keyword>
<dbReference type="InterPro" id="IPR000595">
    <property type="entry name" value="cNMP-bd_dom"/>
</dbReference>
<dbReference type="SUPFAM" id="SSF51206">
    <property type="entry name" value="cAMP-binding domain-like"/>
    <property type="match status" value="1"/>
</dbReference>
<dbReference type="GO" id="GO:0003700">
    <property type="term" value="F:DNA-binding transcription factor activity"/>
    <property type="evidence" value="ECO:0007669"/>
    <property type="project" value="TreeGrafter"/>
</dbReference>
<dbReference type="Pfam" id="PF00027">
    <property type="entry name" value="cNMP_binding"/>
    <property type="match status" value="1"/>
</dbReference>
<dbReference type="GO" id="GO:0003677">
    <property type="term" value="F:DNA binding"/>
    <property type="evidence" value="ECO:0007669"/>
    <property type="project" value="UniProtKB-KW"/>
</dbReference>
<dbReference type="InterPro" id="IPR014710">
    <property type="entry name" value="RmlC-like_jellyroll"/>
</dbReference>
<accession>A0A523QJZ0</accession>
<dbReference type="Pfam" id="PF13545">
    <property type="entry name" value="HTH_Crp_2"/>
    <property type="match status" value="1"/>
</dbReference>
<dbReference type="CDD" id="cd00038">
    <property type="entry name" value="CAP_ED"/>
    <property type="match status" value="1"/>
</dbReference>
<keyword evidence="3" id="KW-0804">Transcription</keyword>
<dbReference type="PROSITE" id="PS50042">
    <property type="entry name" value="CNMP_BINDING_3"/>
    <property type="match status" value="1"/>
</dbReference>
<dbReference type="Proteomes" id="UP000320781">
    <property type="component" value="Unassembled WGS sequence"/>
</dbReference>
<dbReference type="Gene3D" id="2.60.120.10">
    <property type="entry name" value="Jelly Rolls"/>
    <property type="match status" value="1"/>
</dbReference>
<feature type="domain" description="HTH crp-type" evidence="5">
    <location>
        <begin position="147"/>
        <end position="213"/>
    </location>
</feature>
<dbReference type="InterPro" id="IPR036388">
    <property type="entry name" value="WH-like_DNA-bd_sf"/>
</dbReference>
<evidence type="ECO:0000313" key="7">
    <source>
        <dbReference type="Proteomes" id="UP000320781"/>
    </source>
</evidence>
<dbReference type="InterPro" id="IPR036390">
    <property type="entry name" value="WH_DNA-bd_sf"/>
</dbReference>
<dbReference type="PANTHER" id="PTHR24567">
    <property type="entry name" value="CRP FAMILY TRANSCRIPTIONAL REGULATORY PROTEIN"/>
    <property type="match status" value="1"/>
</dbReference>
<evidence type="ECO:0000313" key="6">
    <source>
        <dbReference type="EMBL" id="TES85954.1"/>
    </source>
</evidence>
<organism evidence="6 7">
    <name type="scientific">Aerophobetes bacterium</name>
    <dbReference type="NCBI Taxonomy" id="2030807"/>
    <lineage>
        <taxon>Bacteria</taxon>
        <taxon>Candidatus Aerophobota</taxon>
    </lineage>
</organism>
<dbReference type="InterPro" id="IPR018490">
    <property type="entry name" value="cNMP-bd_dom_sf"/>
</dbReference>
<proteinExistence type="predicted"/>
<dbReference type="SMART" id="SM00100">
    <property type="entry name" value="cNMP"/>
    <property type="match status" value="1"/>
</dbReference>
<reference evidence="6 7" key="1">
    <citation type="submission" date="2019-03" db="EMBL/GenBank/DDBJ databases">
        <title>Metabolic potential of uncultured bacteria and archaea associated with petroleum seepage in deep-sea sediments.</title>
        <authorList>
            <person name="Dong X."/>
            <person name="Hubert C."/>
        </authorList>
    </citation>
    <scope>NUCLEOTIDE SEQUENCE [LARGE SCALE GENOMIC DNA]</scope>
    <source>
        <strain evidence="6">E44_bin92</strain>
    </source>
</reference>
<dbReference type="Gene3D" id="1.10.10.10">
    <property type="entry name" value="Winged helix-like DNA-binding domain superfamily/Winged helix DNA-binding domain"/>
    <property type="match status" value="1"/>
</dbReference>
<dbReference type="SMART" id="SM00419">
    <property type="entry name" value="HTH_CRP"/>
    <property type="match status" value="1"/>
</dbReference>
<dbReference type="PANTHER" id="PTHR24567:SF74">
    <property type="entry name" value="HTH-TYPE TRANSCRIPTIONAL REGULATOR ARCR"/>
    <property type="match status" value="1"/>
</dbReference>
<name>A0A523QJZ0_UNCAE</name>
<sequence length="223" mass="24808">MAADREFLNRIPYFSGLGPVELDGIRKLIFEKTFERGQMILIEGESAEALYFVASGVVRVFKTSIEGKEQILNMVRPRESFNDVPIFDGDPNPASAQAMGPVVLYGIRRRNVEAILRDHPRVALNVIKVLAARVRDLVSLVEDLSFRHVIGRVAKILLEHAGDGTAPLPRLTQQEMAAMAGTAREVVGRSLKALEEEGAIRLDRHRIVITDKEALREIMEAPS</sequence>
<dbReference type="SUPFAM" id="SSF46785">
    <property type="entry name" value="Winged helix' DNA-binding domain"/>
    <property type="match status" value="1"/>
</dbReference>
<dbReference type="InterPro" id="IPR012318">
    <property type="entry name" value="HTH_CRP"/>
</dbReference>
<dbReference type="GO" id="GO:0005829">
    <property type="term" value="C:cytosol"/>
    <property type="evidence" value="ECO:0007669"/>
    <property type="project" value="TreeGrafter"/>
</dbReference>
<evidence type="ECO:0000259" key="4">
    <source>
        <dbReference type="PROSITE" id="PS50042"/>
    </source>
</evidence>
<evidence type="ECO:0000256" key="3">
    <source>
        <dbReference type="ARBA" id="ARBA00023163"/>
    </source>
</evidence>
<feature type="domain" description="Cyclic nucleotide-binding" evidence="4">
    <location>
        <begin position="13"/>
        <end position="116"/>
    </location>
</feature>
<evidence type="ECO:0000259" key="5">
    <source>
        <dbReference type="PROSITE" id="PS51063"/>
    </source>
</evidence>
<comment type="caution">
    <text evidence="6">The sequence shown here is derived from an EMBL/GenBank/DDBJ whole genome shotgun (WGS) entry which is preliminary data.</text>
</comment>
<evidence type="ECO:0000256" key="1">
    <source>
        <dbReference type="ARBA" id="ARBA00023015"/>
    </source>
</evidence>
<evidence type="ECO:0000256" key="2">
    <source>
        <dbReference type="ARBA" id="ARBA00023125"/>
    </source>
</evidence>
<protein>
    <submittedName>
        <fullName evidence="6">Crp/Fnr family transcriptional regulator</fullName>
    </submittedName>
</protein>
<dbReference type="EMBL" id="SOKU01000148">
    <property type="protein sequence ID" value="TES85954.1"/>
    <property type="molecule type" value="Genomic_DNA"/>
</dbReference>